<organism evidence="6 7">
    <name type="scientific">Amniculicola lignicola CBS 123094</name>
    <dbReference type="NCBI Taxonomy" id="1392246"/>
    <lineage>
        <taxon>Eukaryota</taxon>
        <taxon>Fungi</taxon>
        <taxon>Dikarya</taxon>
        <taxon>Ascomycota</taxon>
        <taxon>Pezizomycotina</taxon>
        <taxon>Dothideomycetes</taxon>
        <taxon>Pleosporomycetidae</taxon>
        <taxon>Pleosporales</taxon>
        <taxon>Amniculicolaceae</taxon>
        <taxon>Amniculicola</taxon>
    </lineage>
</organism>
<evidence type="ECO:0000313" key="6">
    <source>
        <dbReference type="EMBL" id="KAF2006402.1"/>
    </source>
</evidence>
<dbReference type="GO" id="GO:0005829">
    <property type="term" value="C:cytosol"/>
    <property type="evidence" value="ECO:0007669"/>
    <property type="project" value="InterPro"/>
</dbReference>
<evidence type="ECO:0000313" key="7">
    <source>
        <dbReference type="Proteomes" id="UP000799779"/>
    </source>
</evidence>
<comment type="similarity">
    <text evidence="1">Belongs to the peptidase C15 family.</text>
</comment>
<protein>
    <submittedName>
        <fullName evidence="6">Peptidase C15, pyroglutamyl peptidase I-like protein</fullName>
    </submittedName>
</protein>
<dbReference type="OrthoDB" id="407146at2759"/>
<dbReference type="PRINTS" id="PR00706">
    <property type="entry name" value="PYROGLUPTASE"/>
</dbReference>
<evidence type="ECO:0000256" key="5">
    <source>
        <dbReference type="ARBA" id="ARBA00022807"/>
    </source>
</evidence>
<dbReference type="Gene3D" id="3.40.630.20">
    <property type="entry name" value="Peptidase C15, pyroglutamyl peptidase I-like"/>
    <property type="match status" value="1"/>
</dbReference>
<evidence type="ECO:0000256" key="4">
    <source>
        <dbReference type="ARBA" id="ARBA00022801"/>
    </source>
</evidence>
<dbReference type="InterPro" id="IPR016125">
    <property type="entry name" value="Peptidase_C15-like"/>
</dbReference>
<keyword evidence="5" id="KW-0788">Thiol protease</keyword>
<name>A0A6A5WXH1_9PLEO</name>
<dbReference type="InterPro" id="IPR036440">
    <property type="entry name" value="Peptidase_C15-like_sf"/>
</dbReference>
<keyword evidence="2" id="KW-0963">Cytoplasm</keyword>
<evidence type="ECO:0000256" key="3">
    <source>
        <dbReference type="ARBA" id="ARBA00022670"/>
    </source>
</evidence>
<reference evidence="6" key="1">
    <citation type="journal article" date="2020" name="Stud. Mycol.">
        <title>101 Dothideomycetes genomes: a test case for predicting lifestyles and emergence of pathogens.</title>
        <authorList>
            <person name="Haridas S."/>
            <person name="Albert R."/>
            <person name="Binder M."/>
            <person name="Bloem J."/>
            <person name="Labutti K."/>
            <person name="Salamov A."/>
            <person name="Andreopoulos B."/>
            <person name="Baker S."/>
            <person name="Barry K."/>
            <person name="Bills G."/>
            <person name="Bluhm B."/>
            <person name="Cannon C."/>
            <person name="Castanera R."/>
            <person name="Culley D."/>
            <person name="Daum C."/>
            <person name="Ezra D."/>
            <person name="Gonzalez J."/>
            <person name="Henrissat B."/>
            <person name="Kuo A."/>
            <person name="Liang C."/>
            <person name="Lipzen A."/>
            <person name="Lutzoni F."/>
            <person name="Magnuson J."/>
            <person name="Mondo S."/>
            <person name="Nolan M."/>
            <person name="Ohm R."/>
            <person name="Pangilinan J."/>
            <person name="Park H.-J."/>
            <person name="Ramirez L."/>
            <person name="Alfaro M."/>
            <person name="Sun H."/>
            <person name="Tritt A."/>
            <person name="Yoshinaga Y."/>
            <person name="Zwiers L.-H."/>
            <person name="Turgeon B."/>
            <person name="Goodwin S."/>
            <person name="Spatafora J."/>
            <person name="Crous P."/>
            <person name="Grigoriev I."/>
        </authorList>
    </citation>
    <scope>NUCLEOTIDE SEQUENCE</scope>
    <source>
        <strain evidence="6">CBS 123094</strain>
    </source>
</reference>
<sequence>MAPVAAALTKVLITGFGPFYGVTNNPSWAIASRLPATLDNNIQLIVYPAEVPVAYHPVASIIPALIAEHQPDVALHIGVAEGRSYFAVEQSSTRRSYEFVQDIYGEVFTLEEQAKAWGDAEAVLQTDLDLNVIVDGWQNGTLHMKWPFNIGGRSTSAGQPVEVVLKEDIMETEDVRWSDNVGNYLCGFMYYMDLVEMGRSGAYKKRDVAFMHVPLLKTEEEFQFGVEVTVALIQAMVDDWRAKGRV</sequence>
<dbReference type="SUPFAM" id="SSF53182">
    <property type="entry name" value="Pyrrolidone carboxyl peptidase (pyroglutamate aminopeptidase)"/>
    <property type="match status" value="1"/>
</dbReference>
<dbReference type="InterPro" id="IPR000816">
    <property type="entry name" value="Peptidase_C15"/>
</dbReference>
<proteinExistence type="inferred from homology"/>
<keyword evidence="3" id="KW-0645">Protease</keyword>
<dbReference type="GO" id="GO:0006508">
    <property type="term" value="P:proteolysis"/>
    <property type="evidence" value="ECO:0007669"/>
    <property type="project" value="UniProtKB-KW"/>
</dbReference>
<keyword evidence="7" id="KW-1185">Reference proteome</keyword>
<dbReference type="AlphaFoldDB" id="A0A6A5WXH1"/>
<gene>
    <name evidence="6" type="ORF">P154DRAFT_542301</name>
</gene>
<dbReference type="Proteomes" id="UP000799779">
    <property type="component" value="Unassembled WGS sequence"/>
</dbReference>
<dbReference type="Pfam" id="PF01470">
    <property type="entry name" value="Peptidase_C15"/>
    <property type="match status" value="1"/>
</dbReference>
<dbReference type="PANTHER" id="PTHR23402">
    <property type="entry name" value="PROTEASE FAMILY C15 PYROGLUTAMYL-PEPTIDASE I-RELATED"/>
    <property type="match status" value="1"/>
</dbReference>
<dbReference type="PANTHER" id="PTHR23402:SF1">
    <property type="entry name" value="PYROGLUTAMYL-PEPTIDASE I"/>
    <property type="match status" value="1"/>
</dbReference>
<evidence type="ECO:0000256" key="2">
    <source>
        <dbReference type="ARBA" id="ARBA00022490"/>
    </source>
</evidence>
<evidence type="ECO:0000256" key="1">
    <source>
        <dbReference type="ARBA" id="ARBA00006641"/>
    </source>
</evidence>
<keyword evidence="4" id="KW-0378">Hydrolase</keyword>
<dbReference type="GO" id="GO:0016920">
    <property type="term" value="F:pyroglutamyl-peptidase activity"/>
    <property type="evidence" value="ECO:0007669"/>
    <property type="project" value="InterPro"/>
</dbReference>
<accession>A0A6A5WXH1</accession>
<dbReference type="EMBL" id="ML977560">
    <property type="protein sequence ID" value="KAF2006402.1"/>
    <property type="molecule type" value="Genomic_DNA"/>
</dbReference>